<sequence length="70" mass="8030">MQYPLQYAIRNCEKWRARTQPFGYLIPEDLYIQVGVGNNRTRARPEPTPSELLKATGMQPCTRRAAPATH</sequence>
<reference evidence="2 3" key="1">
    <citation type="submission" date="2016-10" db="EMBL/GenBank/DDBJ databases">
        <authorList>
            <person name="de Groot N.N."/>
        </authorList>
    </citation>
    <scope>NUCLEOTIDE SEQUENCE [LARGE SCALE GENOMIC DNA]</scope>
    <source>
        <strain evidence="2 3">DSM 29316</strain>
    </source>
</reference>
<protein>
    <submittedName>
        <fullName evidence="2">Uncharacterized protein</fullName>
    </submittedName>
</protein>
<gene>
    <name evidence="2" type="ORF">SAMN05421688_1765</name>
</gene>
<dbReference type="EMBL" id="FOJU01000003">
    <property type="protein sequence ID" value="SFA94689.1"/>
    <property type="molecule type" value="Genomic_DNA"/>
</dbReference>
<evidence type="ECO:0000313" key="2">
    <source>
        <dbReference type="EMBL" id="SFA94689.1"/>
    </source>
</evidence>
<dbReference type="Proteomes" id="UP000198796">
    <property type="component" value="Unassembled WGS sequence"/>
</dbReference>
<feature type="region of interest" description="Disordered" evidence="1">
    <location>
        <begin position="41"/>
        <end position="70"/>
    </location>
</feature>
<name>A0A1I0X100_9RHOB</name>
<dbReference type="AlphaFoldDB" id="A0A1I0X100"/>
<evidence type="ECO:0000256" key="1">
    <source>
        <dbReference type="SAM" id="MobiDB-lite"/>
    </source>
</evidence>
<proteinExistence type="predicted"/>
<evidence type="ECO:0000313" key="3">
    <source>
        <dbReference type="Proteomes" id="UP000198796"/>
    </source>
</evidence>
<keyword evidence="3" id="KW-1185">Reference proteome</keyword>
<organism evidence="2 3">
    <name type="scientific">Poseidonocella pacifica</name>
    <dbReference type="NCBI Taxonomy" id="871651"/>
    <lineage>
        <taxon>Bacteria</taxon>
        <taxon>Pseudomonadati</taxon>
        <taxon>Pseudomonadota</taxon>
        <taxon>Alphaproteobacteria</taxon>
        <taxon>Rhodobacterales</taxon>
        <taxon>Roseobacteraceae</taxon>
        <taxon>Poseidonocella</taxon>
    </lineage>
</organism>
<accession>A0A1I0X100</accession>